<evidence type="ECO:0000313" key="3">
    <source>
        <dbReference type="Proteomes" id="UP001165341"/>
    </source>
</evidence>
<organism evidence="2 3">
    <name type="scientific">Cryobacterium zhongshanensis</name>
    <dbReference type="NCBI Taxonomy" id="2928153"/>
    <lineage>
        <taxon>Bacteria</taxon>
        <taxon>Bacillati</taxon>
        <taxon>Actinomycetota</taxon>
        <taxon>Actinomycetes</taxon>
        <taxon>Micrococcales</taxon>
        <taxon>Microbacteriaceae</taxon>
        <taxon>Cryobacterium</taxon>
    </lineage>
</organism>
<comment type="caution">
    <text evidence="2">The sequence shown here is derived from an EMBL/GenBank/DDBJ whole genome shotgun (WGS) entry which is preliminary data.</text>
</comment>
<evidence type="ECO:0000313" key="2">
    <source>
        <dbReference type="EMBL" id="MCI4658600.1"/>
    </source>
</evidence>
<proteinExistence type="predicted"/>
<feature type="transmembrane region" description="Helical" evidence="1">
    <location>
        <begin position="6"/>
        <end position="26"/>
    </location>
</feature>
<evidence type="ECO:0000256" key="1">
    <source>
        <dbReference type="SAM" id="Phobius"/>
    </source>
</evidence>
<keyword evidence="3" id="KW-1185">Reference proteome</keyword>
<name>A0AA41QVH3_9MICO</name>
<keyword evidence="1" id="KW-1133">Transmembrane helix</keyword>
<dbReference type="RefSeq" id="WP_134533346.1">
    <property type="nucleotide sequence ID" value="NZ_JALGAR010000003.1"/>
</dbReference>
<dbReference type="Pfam" id="PF02325">
    <property type="entry name" value="CCB3_YggT"/>
    <property type="match status" value="1"/>
</dbReference>
<keyword evidence="1" id="KW-0472">Membrane</keyword>
<dbReference type="GO" id="GO:0016020">
    <property type="term" value="C:membrane"/>
    <property type="evidence" value="ECO:0007669"/>
    <property type="project" value="InterPro"/>
</dbReference>
<gene>
    <name evidence="2" type="ORF">MQH31_12365</name>
</gene>
<protein>
    <submittedName>
        <fullName evidence="2">YggT family protein</fullName>
    </submittedName>
</protein>
<accession>A0AA41QVH3</accession>
<dbReference type="Proteomes" id="UP001165341">
    <property type="component" value="Unassembled WGS sequence"/>
</dbReference>
<dbReference type="InterPro" id="IPR003425">
    <property type="entry name" value="CCB3/YggT"/>
</dbReference>
<dbReference type="AlphaFoldDB" id="A0AA41QVH3"/>
<reference evidence="2" key="1">
    <citation type="submission" date="2022-03" db="EMBL/GenBank/DDBJ databases">
        <title>Cryobacterium sp. nov. strain ZS14-85, isolated from Antarctic soil.</title>
        <authorList>
            <person name="Li J."/>
            <person name="Niu G."/>
        </authorList>
    </citation>
    <scope>NUCLEOTIDE SEQUENCE</scope>
    <source>
        <strain evidence="2">ZS14-85</strain>
    </source>
</reference>
<dbReference type="EMBL" id="JALGAR010000003">
    <property type="protein sequence ID" value="MCI4658600.1"/>
    <property type="molecule type" value="Genomic_DNA"/>
</dbReference>
<keyword evidence="1" id="KW-0812">Transmembrane</keyword>
<sequence>MSVVQPLAWIVYYALLLYFFVMWGRFIVDLIRSVNRSWRPQGVTLVLVEFIYVVTDPPVKFFRRILPPLRIGPIAFDFGWSLTMLCTIIGMGIVGALRY</sequence>
<feature type="transmembrane region" description="Helical" evidence="1">
    <location>
        <begin position="74"/>
        <end position="97"/>
    </location>
</feature>